<sequence length="476" mass="51883">MQVSKHHTRHRSASADPFNDPANVSYSSYGIPTLSRNAPPYSAAVQPPPPPPKHTAKPHSSRPSTGNRQNIMDAVRDTVTVRGTTDQIPRARVARSQTELPPPTLVRPSAAPVSKRSQSQDSVVRTANAMEKAKGGRKKKGSSHADVIDRLDFSGVGPMFHHDGPFDACAPSRNRHRTKAPMLAWSAGHEADQQALNNAQPIQPRSPDVFIPYEAPKKKNHDAIAEAWGIHEPEPFEDFSAGGGATARQSGEHARSGNGSARRTRDGRDARDVYREYLEENHPSPARRAAKRSIPPPQPIFVPDNELGNNPPSPTSAGYDSPSGNAPRRNKSLMQRIRKMRDQPNVPVGAYDDDGGRREMSPGPSGEHHRHPQYYPSHQARVPSRPTHRSQESFIGRFGRGTNMASSPSDDAFVYVDHVPMTKNKSLPSPPKDGTPAYETADEYFDGAEMGMGGASLGRKTSLLKKVGTVVKGRAK</sequence>
<reference evidence="2" key="1">
    <citation type="submission" date="2019-01" db="EMBL/GenBank/DDBJ databases">
        <title>Draft genome sequences of three monokaryotic isolates of the white-rot basidiomycete fungus Dichomitus squalens.</title>
        <authorList>
            <consortium name="DOE Joint Genome Institute"/>
            <person name="Lopez S.C."/>
            <person name="Andreopoulos B."/>
            <person name="Pangilinan J."/>
            <person name="Lipzen A."/>
            <person name="Riley R."/>
            <person name="Ahrendt S."/>
            <person name="Ng V."/>
            <person name="Barry K."/>
            <person name="Daum C."/>
            <person name="Grigoriev I.V."/>
            <person name="Hilden K.S."/>
            <person name="Makela M.R."/>
            <person name="de Vries R.P."/>
        </authorList>
    </citation>
    <scope>NUCLEOTIDE SEQUENCE [LARGE SCALE GENOMIC DNA]</scope>
    <source>
        <strain evidence="2">OM18370.1</strain>
    </source>
</reference>
<proteinExistence type="predicted"/>
<feature type="compositionally biased region" description="Basic residues" evidence="1">
    <location>
        <begin position="1"/>
        <end position="12"/>
    </location>
</feature>
<evidence type="ECO:0000256" key="1">
    <source>
        <dbReference type="SAM" id="MobiDB-lite"/>
    </source>
</evidence>
<dbReference type="Proteomes" id="UP000292957">
    <property type="component" value="Unassembled WGS sequence"/>
</dbReference>
<dbReference type="PANTHER" id="PTHR28307">
    <property type="entry name" value="PROTEIN PAL1"/>
    <property type="match status" value="1"/>
</dbReference>
<dbReference type="OrthoDB" id="5352132at2759"/>
<dbReference type="PANTHER" id="PTHR28307:SF2">
    <property type="entry name" value="PROTEIN PAL1"/>
    <property type="match status" value="1"/>
</dbReference>
<dbReference type="Pfam" id="PF08316">
    <property type="entry name" value="Pal1"/>
    <property type="match status" value="1"/>
</dbReference>
<feature type="compositionally biased region" description="Polar residues" evidence="1">
    <location>
        <begin position="115"/>
        <end position="124"/>
    </location>
</feature>
<feature type="region of interest" description="Disordered" evidence="1">
    <location>
        <begin position="1"/>
        <end position="124"/>
    </location>
</feature>
<protein>
    <recommendedName>
        <fullName evidence="3">Pal1 cell morphology protein-domain-containing protein</fullName>
    </recommendedName>
</protein>
<dbReference type="InterPro" id="IPR013226">
    <property type="entry name" value="Pal1"/>
</dbReference>
<feature type="region of interest" description="Disordered" evidence="1">
    <location>
        <begin position="234"/>
        <end position="391"/>
    </location>
</feature>
<dbReference type="AlphaFoldDB" id="A0A4Q9N7L9"/>
<organism evidence="2">
    <name type="scientific">Dichomitus squalens</name>
    <dbReference type="NCBI Taxonomy" id="114155"/>
    <lineage>
        <taxon>Eukaryota</taxon>
        <taxon>Fungi</taxon>
        <taxon>Dikarya</taxon>
        <taxon>Basidiomycota</taxon>
        <taxon>Agaricomycotina</taxon>
        <taxon>Agaricomycetes</taxon>
        <taxon>Polyporales</taxon>
        <taxon>Polyporaceae</taxon>
        <taxon>Dichomitus</taxon>
    </lineage>
</organism>
<dbReference type="GO" id="GO:0005737">
    <property type="term" value="C:cytoplasm"/>
    <property type="evidence" value="ECO:0007669"/>
    <property type="project" value="TreeGrafter"/>
</dbReference>
<name>A0A4Q9N7L9_9APHY</name>
<gene>
    <name evidence="2" type="ORF">BD311DRAFT_801999</name>
</gene>
<feature type="compositionally biased region" description="Basic and acidic residues" evidence="1">
    <location>
        <begin position="263"/>
        <end position="282"/>
    </location>
</feature>
<feature type="compositionally biased region" description="Polar residues" evidence="1">
    <location>
        <begin position="61"/>
        <end position="70"/>
    </location>
</feature>
<feature type="compositionally biased region" description="Polar residues" evidence="1">
    <location>
        <begin position="307"/>
        <end position="324"/>
    </location>
</feature>
<evidence type="ECO:0000313" key="2">
    <source>
        <dbReference type="EMBL" id="TBU35352.1"/>
    </source>
</evidence>
<feature type="compositionally biased region" description="Basic residues" evidence="1">
    <location>
        <begin position="328"/>
        <end position="339"/>
    </location>
</feature>
<feature type="compositionally biased region" description="Polar residues" evidence="1">
    <location>
        <begin position="22"/>
        <end position="36"/>
    </location>
</feature>
<feature type="compositionally biased region" description="Low complexity" evidence="1">
    <location>
        <begin position="77"/>
        <end position="86"/>
    </location>
</feature>
<dbReference type="EMBL" id="ML143387">
    <property type="protein sequence ID" value="TBU35352.1"/>
    <property type="molecule type" value="Genomic_DNA"/>
</dbReference>
<accession>A0A4Q9N7L9</accession>
<evidence type="ECO:0008006" key="3">
    <source>
        <dbReference type="Google" id="ProtNLM"/>
    </source>
</evidence>